<gene>
    <name evidence="2" type="ORF">ABW06_17925</name>
</gene>
<sequence>MNKILLQAVFFIILPVVTIDIHAELKLISIVKNKDVESCILKNGTIDSECLSAVSKRIENELNQQYQNKLKEISNYDYSQWWMGQKKQRQEMKRSFIRSQSLWEKYRQEYCKSASAGAEGVDGYSLIVLNCQANMAIRRIEEIKLVHPDLSDG</sequence>
<accession>A0A0J5PNN8</accession>
<dbReference type="Pfam" id="PF07007">
    <property type="entry name" value="LprI"/>
    <property type="match status" value="1"/>
</dbReference>
<name>A0A0J5PNN8_PLUGE</name>
<reference evidence="2 3" key="1">
    <citation type="submission" date="2015-05" db="EMBL/GenBank/DDBJ databases">
        <title>Genome sequences of Pluralibacter gergoviae.</title>
        <authorList>
            <person name="Greninger A.L."/>
            <person name="Miller S."/>
        </authorList>
    </citation>
    <scope>NUCLEOTIDE SEQUENCE [LARGE SCALE GENOMIC DNA]</scope>
    <source>
        <strain evidence="2 3">JS81F13</strain>
    </source>
</reference>
<feature type="domain" description="Lysozyme inhibitor LprI-like N-terminal" evidence="1">
    <location>
        <begin position="48"/>
        <end position="142"/>
    </location>
</feature>
<evidence type="ECO:0000259" key="1">
    <source>
        <dbReference type="Pfam" id="PF07007"/>
    </source>
</evidence>
<keyword evidence="3" id="KW-1185">Reference proteome</keyword>
<comment type="caution">
    <text evidence="2">The sequence shown here is derived from an EMBL/GenBank/DDBJ whole genome shotgun (WGS) entry which is preliminary data.</text>
</comment>
<protein>
    <recommendedName>
        <fullName evidence="1">Lysozyme inhibitor LprI-like N-terminal domain-containing protein</fullName>
    </recommendedName>
</protein>
<dbReference type="RefSeq" id="WP_048279951.1">
    <property type="nucleotide sequence ID" value="NZ_LDZF01000020.1"/>
</dbReference>
<evidence type="ECO:0000313" key="3">
    <source>
        <dbReference type="Proteomes" id="UP000036196"/>
    </source>
</evidence>
<dbReference type="Proteomes" id="UP000036196">
    <property type="component" value="Unassembled WGS sequence"/>
</dbReference>
<organism evidence="2 3">
    <name type="scientific">Pluralibacter gergoviae</name>
    <name type="common">Enterobacter gergoviae</name>
    <dbReference type="NCBI Taxonomy" id="61647"/>
    <lineage>
        <taxon>Bacteria</taxon>
        <taxon>Pseudomonadati</taxon>
        <taxon>Pseudomonadota</taxon>
        <taxon>Gammaproteobacteria</taxon>
        <taxon>Enterobacterales</taxon>
        <taxon>Enterobacteriaceae</taxon>
        <taxon>Pluralibacter</taxon>
    </lineage>
</organism>
<dbReference type="Gene3D" id="1.20.1270.180">
    <property type="match status" value="1"/>
</dbReference>
<evidence type="ECO:0000313" key="2">
    <source>
        <dbReference type="EMBL" id="KMK12259.1"/>
    </source>
</evidence>
<dbReference type="InterPro" id="IPR009739">
    <property type="entry name" value="LprI-like_N"/>
</dbReference>
<dbReference type="AlphaFoldDB" id="A0A0J5PNN8"/>
<dbReference type="PATRIC" id="fig|61647.15.peg.2115"/>
<dbReference type="EMBL" id="LDZF01000020">
    <property type="protein sequence ID" value="KMK12259.1"/>
    <property type="molecule type" value="Genomic_DNA"/>
</dbReference>
<proteinExistence type="predicted"/>